<reference evidence="14" key="1">
    <citation type="submission" date="2021-03" db="EMBL/GenBank/DDBJ databases">
        <title>Fibrella sp. HMF5335 genome sequencing and assembly.</title>
        <authorList>
            <person name="Kang H."/>
            <person name="Kim H."/>
            <person name="Bae S."/>
            <person name="Joh K."/>
        </authorList>
    </citation>
    <scope>NUCLEOTIDE SEQUENCE</scope>
    <source>
        <strain evidence="14">HMF5335</strain>
    </source>
</reference>
<evidence type="ECO:0000256" key="2">
    <source>
        <dbReference type="ARBA" id="ARBA00005028"/>
    </source>
</evidence>
<sequence length="409" mass="43816">MQKLIYPALLLGLLSTAGCQSSTKKTDSNMANTPAAATPNPDTTASATGADTTAITYKLPNPEPFETLIGGKKTGLYILKGKGIEVAITNYGARIVSLLVPDKAGKMTDVVMGFGNTAAYQKANEGFYGPIVGRVGNRIAKGTFTLDGKTYHTELNNNGNTLHGGPSGFHTRVWEARQINDHTVQLTYVAKDGEGGFPGNLTTTVTYSIDESVAGQPGLKIDYKATTDKVTPVNPTSHAFFNLNGEGSGTINNHVLRIDADKFSAVDKGLIPQGEPVPVANTPFDFRKPTAIGARVETKNEQLTFGKGYDHNWVLNHKMGTLSEVADVTGDKSGIKMTVLTTEPGLQFYGGNFFTANDPGKYGRAANFREGLALEAQHYPDSPNHPSYPSILLKPGQTYTQTTVYRFGK</sequence>
<dbReference type="InterPro" id="IPR014718">
    <property type="entry name" value="GH-type_carb-bd"/>
</dbReference>
<dbReference type="CDD" id="cd09019">
    <property type="entry name" value="galactose_mutarotase_like"/>
    <property type="match status" value="1"/>
</dbReference>
<evidence type="ECO:0000256" key="12">
    <source>
        <dbReference type="SAM" id="MobiDB-lite"/>
    </source>
</evidence>
<dbReference type="InterPro" id="IPR015443">
    <property type="entry name" value="Aldose_1-epimerase"/>
</dbReference>
<evidence type="ECO:0000256" key="7">
    <source>
        <dbReference type="ARBA" id="ARBA00023277"/>
    </source>
</evidence>
<keyword evidence="6 8" id="KW-0413">Isomerase</keyword>
<feature type="binding site" evidence="10">
    <location>
        <position position="310"/>
    </location>
    <ligand>
        <name>beta-D-galactose</name>
        <dbReference type="ChEBI" id="CHEBI:27667"/>
    </ligand>
</feature>
<evidence type="ECO:0000256" key="13">
    <source>
        <dbReference type="SAM" id="SignalP"/>
    </source>
</evidence>
<dbReference type="PANTHER" id="PTHR10091">
    <property type="entry name" value="ALDOSE-1-EPIMERASE"/>
    <property type="match status" value="1"/>
</dbReference>
<feature type="binding site" evidence="11">
    <location>
        <begin position="137"/>
        <end position="138"/>
    </location>
    <ligand>
        <name>beta-D-galactose</name>
        <dbReference type="ChEBI" id="CHEBI:27667"/>
    </ligand>
</feature>
<feature type="region of interest" description="Disordered" evidence="12">
    <location>
        <begin position="23"/>
        <end position="48"/>
    </location>
</feature>
<evidence type="ECO:0000256" key="11">
    <source>
        <dbReference type="PIRSR" id="PIRSR005096-3"/>
    </source>
</evidence>
<comment type="caution">
    <text evidence="14">The sequence shown here is derived from an EMBL/GenBank/DDBJ whole genome shotgun (WGS) entry which is preliminary data.</text>
</comment>
<evidence type="ECO:0000256" key="1">
    <source>
        <dbReference type="ARBA" id="ARBA00001913"/>
    </source>
</evidence>
<dbReference type="GO" id="GO:0030246">
    <property type="term" value="F:carbohydrate binding"/>
    <property type="evidence" value="ECO:0007669"/>
    <property type="project" value="InterPro"/>
</dbReference>
<dbReference type="RefSeq" id="WP_207362950.1">
    <property type="nucleotide sequence ID" value="NZ_JAFMYV010000001.1"/>
</dbReference>
<feature type="active site" description="Proton acceptor" evidence="9">
    <location>
        <position position="375"/>
    </location>
</feature>
<evidence type="ECO:0000256" key="10">
    <source>
        <dbReference type="PIRSR" id="PIRSR005096-2"/>
    </source>
</evidence>
<dbReference type="InterPro" id="IPR011013">
    <property type="entry name" value="Gal_mutarotase_sf_dom"/>
</dbReference>
<comment type="pathway">
    <text evidence="2 8">Carbohydrate metabolism; hexose metabolism.</text>
</comment>
<comment type="cofactor">
    <cofactor evidence="1">
        <name>Ca(2+)</name>
        <dbReference type="ChEBI" id="CHEBI:29108"/>
    </cofactor>
</comment>
<dbReference type="GO" id="GO:0033499">
    <property type="term" value="P:galactose catabolic process via UDP-galactose, Leloir pathway"/>
    <property type="evidence" value="ECO:0007669"/>
    <property type="project" value="TreeGrafter"/>
</dbReference>
<comment type="subunit">
    <text evidence="4">Monomer.</text>
</comment>
<keyword evidence="13" id="KW-0732">Signal</keyword>
<name>A0A939K4H3_9BACT</name>
<evidence type="ECO:0000313" key="15">
    <source>
        <dbReference type="Proteomes" id="UP000664034"/>
    </source>
</evidence>
<feature type="active site" description="Proton donor" evidence="9">
    <location>
        <position position="238"/>
    </location>
</feature>
<dbReference type="InterPro" id="IPR047215">
    <property type="entry name" value="Galactose_mutarotase-like"/>
</dbReference>
<dbReference type="NCBIfam" id="NF008277">
    <property type="entry name" value="PRK11055.1"/>
    <property type="match status" value="1"/>
</dbReference>
<protein>
    <recommendedName>
        <fullName evidence="8">Aldose 1-epimerase</fullName>
        <ecNumber evidence="8">5.1.3.3</ecNumber>
    </recommendedName>
</protein>
<dbReference type="GO" id="GO:0006006">
    <property type="term" value="P:glucose metabolic process"/>
    <property type="evidence" value="ECO:0007669"/>
    <property type="project" value="TreeGrafter"/>
</dbReference>
<gene>
    <name evidence="14" type="ORF">J2I47_02425</name>
</gene>
<evidence type="ECO:0000313" key="14">
    <source>
        <dbReference type="EMBL" id="MBO0935395.1"/>
    </source>
</evidence>
<dbReference type="EMBL" id="JAFMYV010000001">
    <property type="protein sequence ID" value="MBO0935395.1"/>
    <property type="molecule type" value="Genomic_DNA"/>
</dbReference>
<dbReference type="Gene3D" id="2.70.98.10">
    <property type="match status" value="1"/>
</dbReference>
<keyword evidence="7 8" id="KW-0119">Carbohydrate metabolism</keyword>
<dbReference type="EC" id="5.1.3.3" evidence="8"/>
<dbReference type="InterPro" id="IPR008183">
    <property type="entry name" value="Aldose_1/G6P_1-epimerase"/>
</dbReference>
<dbReference type="Proteomes" id="UP000664034">
    <property type="component" value="Unassembled WGS sequence"/>
</dbReference>
<evidence type="ECO:0000256" key="5">
    <source>
        <dbReference type="ARBA" id="ARBA00022837"/>
    </source>
</evidence>
<dbReference type="Pfam" id="PF01263">
    <property type="entry name" value="Aldose_epim"/>
    <property type="match status" value="1"/>
</dbReference>
<feature type="chain" id="PRO_5036680227" description="Aldose 1-epimerase" evidence="13">
    <location>
        <begin position="22"/>
        <end position="409"/>
    </location>
</feature>
<feature type="signal peptide" evidence="13">
    <location>
        <begin position="1"/>
        <end position="21"/>
    </location>
</feature>
<evidence type="ECO:0000256" key="8">
    <source>
        <dbReference type="PIRNR" id="PIRNR005096"/>
    </source>
</evidence>
<dbReference type="GO" id="GO:0005737">
    <property type="term" value="C:cytoplasm"/>
    <property type="evidence" value="ECO:0007669"/>
    <property type="project" value="TreeGrafter"/>
</dbReference>
<dbReference type="PANTHER" id="PTHR10091:SF0">
    <property type="entry name" value="GALACTOSE MUTAROTASE"/>
    <property type="match status" value="1"/>
</dbReference>
<keyword evidence="5" id="KW-0106">Calcium</keyword>
<evidence type="ECO:0000256" key="4">
    <source>
        <dbReference type="ARBA" id="ARBA00011245"/>
    </source>
</evidence>
<dbReference type="PIRSF" id="PIRSF005096">
    <property type="entry name" value="GALM"/>
    <property type="match status" value="1"/>
</dbReference>
<comment type="catalytic activity">
    <reaction evidence="8">
        <text>alpha-D-glucose = beta-D-glucose</text>
        <dbReference type="Rhea" id="RHEA:10264"/>
        <dbReference type="ChEBI" id="CHEBI:15903"/>
        <dbReference type="ChEBI" id="CHEBI:17925"/>
        <dbReference type="EC" id="5.1.3.3"/>
    </reaction>
</comment>
<keyword evidence="15" id="KW-1185">Reference proteome</keyword>
<accession>A0A939K4H3</accession>
<evidence type="ECO:0000256" key="9">
    <source>
        <dbReference type="PIRSR" id="PIRSR005096-1"/>
    </source>
</evidence>
<feature type="compositionally biased region" description="Low complexity" evidence="12">
    <location>
        <begin position="29"/>
        <end position="48"/>
    </location>
</feature>
<dbReference type="GO" id="GO:0004034">
    <property type="term" value="F:aldose 1-epimerase activity"/>
    <property type="evidence" value="ECO:0007669"/>
    <property type="project" value="UniProtKB-EC"/>
</dbReference>
<evidence type="ECO:0000256" key="3">
    <source>
        <dbReference type="ARBA" id="ARBA00006206"/>
    </source>
</evidence>
<dbReference type="PROSITE" id="PS51257">
    <property type="entry name" value="PROKAR_LIPOPROTEIN"/>
    <property type="match status" value="1"/>
</dbReference>
<comment type="similarity">
    <text evidence="3 8">Belongs to the aldose epimerase family.</text>
</comment>
<organism evidence="14 15">
    <name type="scientific">Fibrella rubiginis</name>
    <dbReference type="NCBI Taxonomy" id="2817060"/>
    <lineage>
        <taxon>Bacteria</taxon>
        <taxon>Pseudomonadati</taxon>
        <taxon>Bacteroidota</taxon>
        <taxon>Cytophagia</taxon>
        <taxon>Cytophagales</taxon>
        <taxon>Spirosomataceae</taxon>
        <taxon>Fibrella</taxon>
    </lineage>
</organism>
<dbReference type="AlphaFoldDB" id="A0A939K4H3"/>
<evidence type="ECO:0000256" key="6">
    <source>
        <dbReference type="ARBA" id="ARBA00023235"/>
    </source>
</evidence>
<dbReference type="SUPFAM" id="SSF74650">
    <property type="entry name" value="Galactose mutarotase-like"/>
    <property type="match status" value="1"/>
</dbReference>
<proteinExistence type="inferred from homology"/>